<dbReference type="KEGG" id="nhy:JQS43_10150"/>
<accession>A0A895YFK5</accession>
<proteinExistence type="predicted"/>
<organism evidence="1 2">
    <name type="scientific">Natronosporangium hydrolyticum</name>
    <dbReference type="NCBI Taxonomy" id="2811111"/>
    <lineage>
        <taxon>Bacteria</taxon>
        <taxon>Bacillati</taxon>
        <taxon>Actinomycetota</taxon>
        <taxon>Actinomycetes</taxon>
        <taxon>Micromonosporales</taxon>
        <taxon>Micromonosporaceae</taxon>
        <taxon>Natronosporangium</taxon>
    </lineage>
</organism>
<evidence type="ECO:0000313" key="1">
    <source>
        <dbReference type="EMBL" id="QSB16597.1"/>
    </source>
</evidence>
<evidence type="ECO:0000313" key="2">
    <source>
        <dbReference type="Proteomes" id="UP000662857"/>
    </source>
</evidence>
<dbReference type="AlphaFoldDB" id="A0A895YFK5"/>
<name>A0A895YFK5_9ACTN</name>
<dbReference type="EMBL" id="CP070499">
    <property type="protein sequence ID" value="QSB16597.1"/>
    <property type="molecule type" value="Genomic_DNA"/>
</dbReference>
<gene>
    <name evidence="1" type="ORF">JQS43_10150</name>
</gene>
<dbReference type="Proteomes" id="UP000662857">
    <property type="component" value="Chromosome"/>
</dbReference>
<reference evidence="1" key="1">
    <citation type="submission" date="2021-02" db="EMBL/GenBank/DDBJ databases">
        <title>Natrosporangium hydrolyticum gen. nov., sp. nov, a haloalkaliphilic actinobacterium from a soda solonchak soil.</title>
        <authorList>
            <person name="Sorokin D.Y."/>
            <person name="Khijniak T.V."/>
            <person name="Zakharycheva A.P."/>
            <person name="Boueva O.V."/>
            <person name="Ariskina E.V."/>
            <person name="Hahnke R.L."/>
            <person name="Bunk B."/>
            <person name="Sproer C."/>
            <person name="Schumann P."/>
            <person name="Evtushenko L.I."/>
            <person name="Kublanov I.V."/>
        </authorList>
    </citation>
    <scope>NUCLEOTIDE SEQUENCE</scope>
    <source>
        <strain evidence="1">DSM 106523</strain>
    </source>
</reference>
<protein>
    <submittedName>
        <fullName evidence="1">Uncharacterized protein</fullName>
    </submittedName>
</protein>
<dbReference type="RefSeq" id="WP_239678824.1">
    <property type="nucleotide sequence ID" value="NZ_CP070499.1"/>
</dbReference>
<sequence>MSPVEWLEHHFHHRSDEYLTRFRRPANRNIVEFHPLVSQKARWIWRSDMNPCVSCWLDTGDVVPDTREHIARRHPALPLSLAA</sequence>
<keyword evidence="2" id="KW-1185">Reference proteome</keyword>